<protein>
    <submittedName>
        <fullName evidence="1">Uncharacterized protein</fullName>
    </submittedName>
</protein>
<evidence type="ECO:0000313" key="1">
    <source>
        <dbReference type="EMBL" id="GBN84771.1"/>
    </source>
</evidence>
<reference evidence="1 2" key="1">
    <citation type="journal article" date="2019" name="Sci. Rep.">
        <title>Orb-weaving spider Araneus ventricosus genome elucidates the spidroin gene catalogue.</title>
        <authorList>
            <person name="Kono N."/>
            <person name="Nakamura H."/>
            <person name="Ohtoshi R."/>
            <person name="Moran D.A.P."/>
            <person name="Shinohara A."/>
            <person name="Yoshida Y."/>
            <person name="Fujiwara M."/>
            <person name="Mori M."/>
            <person name="Tomita M."/>
            <person name="Arakawa K."/>
        </authorList>
    </citation>
    <scope>NUCLEOTIDE SEQUENCE [LARGE SCALE GENOMIC DNA]</scope>
</reference>
<evidence type="ECO:0000313" key="2">
    <source>
        <dbReference type="Proteomes" id="UP000499080"/>
    </source>
</evidence>
<dbReference type="EMBL" id="BGPR01020482">
    <property type="protein sequence ID" value="GBN84771.1"/>
    <property type="molecule type" value="Genomic_DNA"/>
</dbReference>
<dbReference type="Proteomes" id="UP000499080">
    <property type="component" value="Unassembled WGS sequence"/>
</dbReference>
<name>A0A4Y2SA33_ARAVE</name>
<accession>A0A4Y2SA33</accession>
<gene>
    <name evidence="1" type="ORF">AVEN_28529_1</name>
</gene>
<comment type="caution">
    <text evidence="1">The sequence shown here is derived from an EMBL/GenBank/DDBJ whole genome shotgun (WGS) entry which is preliminary data.</text>
</comment>
<proteinExistence type="predicted"/>
<dbReference type="AlphaFoldDB" id="A0A4Y2SA33"/>
<organism evidence="1 2">
    <name type="scientific">Araneus ventricosus</name>
    <name type="common">Orbweaver spider</name>
    <name type="synonym">Epeira ventricosa</name>
    <dbReference type="NCBI Taxonomy" id="182803"/>
    <lineage>
        <taxon>Eukaryota</taxon>
        <taxon>Metazoa</taxon>
        <taxon>Ecdysozoa</taxon>
        <taxon>Arthropoda</taxon>
        <taxon>Chelicerata</taxon>
        <taxon>Arachnida</taxon>
        <taxon>Araneae</taxon>
        <taxon>Araneomorphae</taxon>
        <taxon>Entelegynae</taxon>
        <taxon>Araneoidea</taxon>
        <taxon>Araneidae</taxon>
        <taxon>Araneus</taxon>
    </lineage>
</organism>
<keyword evidence="2" id="KW-1185">Reference proteome</keyword>
<sequence>MAFLQPTSTCFKPTIHGQSIPRKKMGCKQSQHLSHFQHSHLIWSLTGESECHRENPSPAGRSDSSKWDSSRLYGFRFCKNLAPSSNVVFHFMAQHLKWIE</sequence>